<keyword evidence="8" id="KW-0547">Nucleotide-binding</keyword>
<protein>
    <recommendedName>
        <fullName evidence="3">histidine kinase</fullName>
        <ecNumber evidence="3">2.7.13.3</ecNumber>
    </recommendedName>
</protein>
<keyword evidence="12" id="KW-0902">Two-component regulatory system</keyword>
<comment type="subcellular location">
    <subcellularLocation>
        <location evidence="2">Cell membrane</location>
        <topology evidence="2">Multi-pass membrane protein</topology>
    </subcellularLocation>
</comment>
<evidence type="ECO:0000256" key="5">
    <source>
        <dbReference type="ARBA" id="ARBA00022553"/>
    </source>
</evidence>
<evidence type="ECO:0000259" key="18">
    <source>
        <dbReference type="PROSITE" id="PS50885"/>
    </source>
</evidence>
<feature type="transmembrane region" description="Helical" evidence="16">
    <location>
        <begin position="160"/>
        <end position="180"/>
    </location>
</feature>
<keyword evidence="10" id="KW-0067">ATP-binding</keyword>
<dbReference type="InterPro" id="IPR050428">
    <property type="entry name" value="TCS_sensor_his_kinase"/>
</dbReference>
<evidence type="ECO:0000256" key="8">
    <source>
        <dbReference type="ARBA" id="ARBA00022741"/>
    </source>
</evidence>
<keyword evidence="5" id="KW-0597">Phosphoprotein</keyword>
<evidence type="ECO:0000256" key="16">
    <source>
        <dbReference type="SAM" id="Phobius"/>
    </source>
</evidence>
<reference evidence="19 20" key="1">
    <citation type="submission" date="2021-04" db="EMBL/GenBank/DDBJ databases">
        <authorList>
            <person name="Rakotoarivonina H."/>
        </authorList>
    </citation>
    <scope>NUCLEOTIDE SEQUENCE [LARGE SCALE GENOMIC DNA]</scope>
    <source>
        <strain evidence="19 20">XE</strain>
    </source>
</reference>
<dbReference type="InterPro" id="IPR036890">
    <property type="entry name" value="HATPase_C_sf"/>
</dbReference>
<dbReference type="PROSITE" id="PS50109">
    <property type="entry name" value="HIS_KIN"/>
    <property type="match status" value="1"/>
</dbReference>
<evidence type="ECO:0000256" key="9">
    <source>
        <dbReference type="ARBA" id="ARBA00022777"/>
    </source>
</evidence>
<keyword evidence="20" id="KW-1185">Reference proteome</keyword>
<keyword evidence="7 16" id="KW-0812">Transmembrane</keyword>
<evidence type="ECO:0000256" key="11">
    <source>
        <dbReference type="ARBA" id="ARBA00022989"/>
    </source>
</evidence>
<dbReference type="EMBL" id="CAJRAY010000085">
    <property type="protein sequence ID" value="CAG5091836.1"/>
    <property type="molecule type" value="Genomic_DNA"/>
</dbReference>
<gene>
    <name evidence="19" type="primary">txxe 2801</name>
    <name evidence="19" type="ORF">TXXE_16645</name>
</gene>
<evidence type="ECO:0000256" key="3">
    <source>
        <dbReference type="ARBA" id="ARBA00012438"/>
    </source>
</evidence>
<organism evidence="19 20">
    <name type="scientific">Thermobacillus xylanilyticus</name>
    <dbReference type="NCBI Taxonomy" id="76633"/>
    <lineage>
        <taxon>Bacteria</taxon>
        <taxon>Bacillati</taxon>
        <taxon>Bacillota</taxon>
        <taxon>Bacilli</taxon>
        <taxon>Bacillales</taxon>
        <taxon>Paenibacillaceae</taxon>
        <taxon>Thermobacillus</taxon>
    </lineage>
</organism>
<dbReference type="Gene3D" id="6.10.340.10">
    <property type="match status" value="1"/>
</dbReference>
<feature type="domain" description="Histidine kinase" evidence="17">
    <location>
        <begin position="250"/>
        <end position="530"/>
    </location>
</feature>
<dbReference type="PRINTS" id="PR00344">
    <property type="entry name" value="BCTRLSENSOR"/>
</dbReference>
<dbReference type="RefSeq" id="WP_015255530.1">
    <property type="nucleotide sequence ID" value="NZ_CAJRAY010000085.1"/>
</dbReference>
<dbReference type="SUPFAM" id="SSF47384">
    <property type="entry name" value="Homodimeric domain of signal transducing histidine kinase"/>
    <property type="match status" value="1"/>
</dbReference>
<feature type="region of interest" description="Disordered" evidence="15">
    <location>
        <begin position="308"/>
        <end position="329"/>
    </location>
</feature>
<evidence type="ECO:0000256" key="15">
    <source>
        <dbReference type="SAM" id="MobiDB-lite"/>
    </source>
</evidence>
<keyword evidence="11 16" id="KW-1133">Transmembrane helix</keyword>
<evidence type="ECO:0000256" key="14">
    <source>
        <dbReference type="SAM" id="Coils"/>
    </source>
</evidence>
<sequence>MSIRLRLTLWYSGLLAFTMLVLGVAIYLFVYYNTYDNTREQLRSQFNQLNVRVSYNLFRDLRLDLSGRLGYEGTYVQLVNYANGEIRSSALSVDGTEVHFPYPELKDSPKEGYTRFTAFGYPFMAYQYPIPLPNGEVVGLLQVIANTQAEDAFLDGLRTILIITSLAVILIAFTIGLFIADKALRPIEEVIQATNRIENGANLSVRIARSGPNDEMGRLTDTLNGMLARLERAYNDLEEAYKAQRRFVSDASHELRTPLTTIRGNIDLLERMWRASADRLEAPGEAEGGARGAVGGEAAGEAGGTVASAGGGAAAAGGSGAPAGRTGGPGQGAAIVLDAERAALSLEAMRDIAEEAERMSRLVSDLLSLARADAGYVMEKTEIELLPIVEEAAKGAVHLPRKADFRVGDLSPLEGVKVLGNADYLRQLLFIFIENAFKYTPSGHVLLEAAREADQVGLVIADTGIGMNSDEVPHIFERFYRADLSRGKTAGTGLGLAIAKWIIDEHRGSVEVRTRQGEGTTFVIWLPVLLPE</sequence>
<name>A0ABM8V7T0_THEXY</name>
<dbReference type="SUPFAM" id="SSF55874">
    <property type="entry name" value="ATPase domain of HSP90 chaperone/DNA topoisomerase II/histidine kinase"/>
    <property type="match status" value="1"/>
</dbReference>
<evidence type="ECO:0000256" key="13">
    <source>
        <dbReference type="ARBA" id="ARBA00023136"/>
    </source>
</evidence>
<dbReference type="InterPro" id="IPR005467">
    <property type="entry name" value="His_kinase_dom"/>
</dbReference>
<evidence type="ECO:0000256" key="2">
    <source>
        <dbReference type="ARBA" id="ARBA00004651"/>
    </source>
</evidence>
<dbReference type="CDD" id="cd06225">
    <property type="entry name" value="HAMP"/>
    <property type="match status" value="1"/>
</dbReference>
<dbReference type="Pfam" id="PF00512">
    <property type="entry name" value="HisKA"/>
    <property type="match status" value="1"/>
</dbReference>
<dbReference type="SUPFAM" id="SSF158472">
    <property type="entry name" value="HAMP domain-like"/>
    <property type="match status" value="1"/>
</dbReference>
<dbReference type="InterPro" id="IPR004358">
    <property type="entry name" value="Sig_transdc_His_kin-like_C"/>
</dbReference>
<keyword evidence="6" id="KW-0808">Transferase</keyword>
<dbReference type="SMART" id="SM00388">
    <property type="entry name" value="HisKA"/>
    <property type="match status" value="1"/>
</dbReference>
<evidence type="ECO:0000259" key="17">
    <source>
        <dbReference type="PROSITE" id="PS50109"/>
    </source>
</evidence>
<evidence type="ECO:0000256" key="6">
    <source>
        <dbReference type="ARBA" id="ARBA00022679"/>
    </source>
</evidence>
<dbReference type="InterPro" id="IPR036097">
    <property type="entry name" value="HisK_dim/P_sf"/>
</dbReference>
<dbReference type="Pfam" id="PF00672">
    <property type="entry name" value="HAMP"/>
    <property type="match status" value="1"/>
</dbReference>
<dbReference type="PANTHER" id="PTHR45436:SF5">
    <property type="entry name" value="SENSOR HISTIDINE KINASE TRCS"/>
    <property type="match status" value="1"/>
</dbReference>
<proteinExistence type="predicted"/>
<feature type="domain" description="HAMP" evidence="18">
    <location>
        <begin position="181"/>
        <end position="235"/>
    </location>
</feature>
<evidence type="ECO:0000256" key="10">
    <source>
        <dbReference type="ARBA" id="ARBA00022840"/>
    </source>
</evidence>
<dbReference type="InterPro" id="IPR003594">
    <property type="entry name" value="HATPase_dom"/>
</dbReference>
<keyword evidence="9 19" id="KW-0418">Kinase</keyword>
<dbReference type="Proteomes" id="UP000681526">
    <property type="component" value="Unassembled WGS sequence"/>
</dbReference>
<evidence type="ECO:0000256" key="4">
    <source>
        <dbReference type="ARBA" id="ARBA00022475"/>
    </source>
</evidence>
<evidence type="ECO:0000256" key="7">
    <source>
        <dbReference type="ARBA" id="ARBA00022692"/>
    </source>
</evidence>
<feature type="coiled-coil region" evidence="14">
    <location>
        <begin position="220"/>
        <end position="247"/>
    </location>
</feature>
<dbReference type="PROSITE" id="PS50885">
    <property type="entry name" value="HAMP"/>
    <property type="match status" value="1"/>
</dbReference>
<comment type="catalytic activity">
    <reaction evidence="1">
        <text>ATP + protein L-histidine = ADP + protein N-phospho-L-histidine.</text>
        <dbReference type="EC" id="2.7.13.3"/>
    </reaction>
</comment>
<keyword evidence="14" id="KW-0175">Coiled coil</keyword>
<feature type="transmembrane region" description="Helical" evidence="16">
    <location>
        <begin position="7"/>
        <end position="32"/>
    </location>
</feature>
<evidence type="ECO:0000313" key="20">
    <source>
        <dbReference type="Proteomes" id="UP000681526"/>
    </source>
</evidence>
<evidence type="ECO:0000256" key="1">
    <source>
        <dbReference type="ARBA" id="ARBA00000085"/>
    </source>
</evidence>
<dbReference type="SMART" id="SM00304">
    <property type="entry name" value="HAMP"/>
    <property type="match status" value="1"/>
</dbReference>
<dbReference type="Gene3D" id="3.30.565.10">
    <property type="entry name" value="Histidine kinase-like ATPase, C-terminal domain"/>
    <property type="match status" value="1"/>
</dbReference>
<dbReference type="InterPro" id="IPR003660">
    <property type="entry name" value="HAMP_dom"/>
</dbReference>
<keyword evidence="4" id="KW-1003">Cell membrane</keyword>
<dbReference type="CDD" id="cd00082">
    <property type="entry name" value="HisKA"/>
    <property type="match status" value="1"/>
</dbReference>
<dbReference type="EC" id="2.7.13.3" evidence="3"/>
<dbReference type="GO" id="GO:0016301">
    <property type="term" value="F:kinase activity"/>
    <property type="evidence" value="ECO:0007669"/>
    <property type="project" value="UniProtKB-KW"/>
</dbReference>
<keyword evidence="13 16" id="KW-0472">Membrane</keyword>
<dbReference type="Gene3D" id="1.10.287.130">
    <property type="match status" value="1"/>
</dbReference>
<dbReference type="Pfam" id="PF02518">
    <property type="entry name" value="HATPase_c"/>
    <property type="match status" value="1"/>
</dbReference>
<dbReference type="CDD" id="cd00075">
    <property type="entry name" value="HATPase"/>
    <property type="match status" value="1"/>
</dbReference>
<comment type="caution">
    <text evidence="19">The sequence shown here is derived from an EMBL/GenBank/DDBJ whole genome shotgun (WGS) entry which is preliminary data.</text>
</comment>
<accession>A0ABM8V7T0</accession>
<evidence type="ECO:0000256" key="12">
    <source>
        <dbReference type="ARBA" id="ARBA00023012"/>
    </source>
</evidence>
<dbReference type="SMART" id="SM00387">
    <property type="entry name" value="HATPase_c"/>
    <property type="match status" value="1"/>
</dbReference>
<dbReference type="InterPro" id="IPR003661">
    <property type="entry name" value="HisK_dim/P_dom"/>
</dbReference>
<dbReference type="PANTHER" id="PTHR45436">
    <property type="entry name" value="SENSOR HISTIDINE KINASE YKOH"/>
    <property type="match status" value="1"/>
</dbReference>
<evidence type="ECO:0000313" key="19">
    <source>
        <dbReference type="EMBL" id="CAG5091836.1"/>
    </source>
</evidence>